<feature type="region of interest" description="Disordered" evidence="2">
    <location>
        <begin position="588"/>
        <end position="609"/>
    </location>
</feature>
<dbReference type="InterPro" id="IPR010090">
    <property type="entry name" value="Phage_tape_meas"/>
</dbReference>
<sequence>MDVTTKWILEFVNQATKPVRDVMRSVKEMTSGLDGVSDAVKLSEKDTRIALTKSKQYYKDLEGSIKEVEKELKDLEKAQKSDSWTEQQKAAVAYDKAKQKLENYRKALQGAEEDVKDLTDQVDKFDQKAQKWTDLATGINQGVELIQKATDSLDFSVDVQNLTNEVQRMTDLTGDALDEFVRRSRNIAAVYNQDAEEISRAANAMTKQNGGTFEENLKLIEEGYKKGANANGDFIDQLKEYQPFIKQLGLSQSEAIALIAKSGKDGIFSDKAIDSIKEADLSLREMTKAQVTALAGIGLKPEDIEGKTTFDAVKMISAKMKGATAQARQTIIADIFKGAGEDAGIAFVDELGTMDLDLTKLPSVEQAGAGIKGWFSDIKTWAGQAFGDVGIYAQQLSPMIQMVAGAIPIYSALTKVTWLQNIATTALNGTQALLNTLFVASPIGWVVLAVGALIAATVLCWNKFEGFRLVIFKAWEAVKLFGNVVKEYLLDRIKGVLTGLSGLGKAVMHFFNGEWSQAWQTGKEAVSDIMGINAGKNAANNFKTGWADAMATGQKKSDAYTASKKAGEQAKEKGLGVNGFLKKTPDVLGHVADPTKTGKGKKEGDGLNVGSGSNGIKSIVMNLTVNNAFSVAKGENLRNIADQITGHINDRLRDSVVNLGG</sequence>
<keyword evidence="3" id="KW-0812">Transmembrane</keyword>
<evidence type="ECO:0000313" key="6">
    <source>
        <dbReference type="Proteomes" id="UP000658793"/>
    </source>
</evidence>
<keyword evidence="6" id="KW-1185">Reference proteome</keyword>
<feature type="transmembrane region" description="Helical" evidence="3">
    <location>
        <begin position="443"/>
        <end position="461"/>
    </location>
</feature>
<evidence type="ECO:0000256" key="2">
    <source>
        <dbReference type="SAM" id="MobiDB-lite"/>
    </source>
</evidence>
<keyword evidence="3" id="KW-0472">Membrane</keyword>
<feature type="domain" description="Phage tail tape measure protein" evidence="4">
    <location>
        <begin position="157"/>
        <end position="336"/>
    </location>
</feature>
<accession>A0ABQ1HNU3</accession>
<gene>
    <name evidence="5" type="ORF">GCM10008015_26840</name>
</gene>
<organism evidence="5 6">
    <name type="scientific">Flavobacterium palustre</name>
    <dbReference type="NCBI Taxonomy" id="1476463"/>
    <lineage>
        <taxon>Bacteria</taxon>
        <taxon>Pseudomonadati</taxon>
        <taxon>Bacteroidota</taxon>
        <taxon>Flavobacteriia</taxon>
        <taxon>Flavobacteriales</taxon>
        <taxon>Flavobacteriaceae</taxon>
        <taxon>Flavobacterium</taxon>
    </lineage>
</organism>
<dbReference type="Gene3D" id="1.20.1270.60">
    <property type="entry name" value="Arfaptin homology (AH) domain/BAR domain"/>
    <property type="match status" value="1"/>
</dbReference>
<name>A0ABQ1HNU3_9FLAO</name>
<evidence type="ECO:0000313" key="5">
    <source>
        <dbReference type="EMBL" id="GGA84682.1"/>
    </source>
</evidence>
<protein>
    <submittedName>
        <fullName evidence="5">Phage tail tape measure protein</fullName>
    </submittedName>
</protein>
<keyword evidence="1" id="KW-0175">Coiled coil</keyword>
<evidence type="ECO:0000259" key="4">
    <source>
        <dbReference type="Pfam" id="PF10145"/>
    </source>
</evidence>
<dbReference type="InterPro" id="IPR027267">
    <property type="entry name" value="AH/BAR_dom_sf"/>
</dbReference>
<dbReference type="EMBL" id="BMGA01000008">
    <property type="protein sequence ID" value="GGA84682.1"/>
    <property type="molecule type" value="Genomic_DNA"/>
</dbReference>
<dbReference type="RefSeq" id="WP_188494879.1">
    <property type="nucleotide sequence ID" value="NZ_BMGA01000008.1"/>
</dbReference>
<comment type="caution">
    <text evidence="5">The sequence shown here is derived from an EMBL/GenBank/DDBJ whole genome shotgun (WGS) entry which is preliminary data.</text>
</comment>
<proteinExistence type="predicted"/>
<dbReference type="SUPFAM" id="SSF58104">
    <property type="entry name" value="Methyl-accepting chemotaxis protein (MCP) signaling domain"/>
    <property type="match status" value="1"/>
</dbReference>
<evidence type="ECO:0000256" key="3">
    <source>
        <dbReference type="SAM" id="Phobius"/>
    </source>
</evidence>
<feature type="coiled-coil region" evidence="1">
    <location>
        <begin position="51"/>
        <end position="128"/>
    </location>
</feature>
<dbReference type="Pfam" id="PF10145">
    <property type="entry name" value="PhageMin_Tail"/>
    <property type="match status" value="1"/>
</dbReference>
<dbReference type="Proteomes" id="UP000658793">
    <property type="component" value="Unassembled WGS sequence"/>
</dbReference>
<evidence type="ECO:0000256" key="1">
    <source>
        <dbReference type="SAM" id="Coils"/>
    </source>
</evidence>
<reference evidence="6" key="1">
    <citation type="journal article" date="2019" name="Int. J. Syst. Evol. Microbiol.">
        <title>The Global Catalogue of Microorganisms (GCM) 10K type strain sequencing project: providing services to taxonomists for standard genome sequencing and annotation.</title>
        <authorList>
            <consortium name="The Broad Institute Genomics Platform"/>
            <consortium name="The Broad Institute Genome Sequencing Center for Infectious Disease"/>
            <person name="Wu L."/>
            <person name="Ma J."/>
        </authorList>
    </citation>
    <scope>NUCLEOTIDE SEQUENCE [LARGE SCALE GENOMIC DNA]</scope>
    <source>
        <strain evidence="6">CGMCC 1.12811</strain>
    </source>
</reference>
<keyword evidence="3" id="KW-1133">Transmembrane helix</keyword>